<keyword evidence="4" id="KW-1185">Reference proteome</keyword>
<keyword evidence="1" id="KW-0732">Signal</keyword>
<evidence type="ECO:0000259" key="2">
    <source>
        <dbReference type="Pfam" id="PF17131"/>
    </source>
</evidence>
<protein>
    <submittedName>
        <fullName evidence="3">Outer membrane lipoprotein-sorting protein</fullName>
    </submittedName>
</protein>
<dbReference type="Gene3D" id="2.50.20.10">
    <property type="entry name" value="Lipoprotein localisation LolA/LolB/LppX"/>
    <property type="match status" value="1"/>
</dbReference>
<feature type="chain" id="PRO_5030508115" evidence="1">
    <location>
        <begin position="28"/>
        <end position="250"/>
    </location>
</feature>
<dbReference type="AlphaFoldDB" id="A0A7W6GRK3"/>
<evidence type="ECO:0000313" key="3">
    <source>
        <dbReference type="EMBL" id="MBB3984693.1"/>
    </source>
</evidence>
<dbReference type="Pfam" id="PF17131">
    <property type="entry name" value="LolA_like"/>
    <property type="match status" value="1"/>
</dbReference>
<gene>
    <name evidence="3" type="ORF">GGQ68_001009</name>
</gene>
<name>A0A7W6GRK3_9RHOB</name>
<proteinExistence type="predicted"/>
<comment type="caution">
    <text evidence="3">The sequence shown here is derived from an EMBL/GenBank/DDBJ whole genome shotgun (WGS) entry which is preliminary data.</text>
</comment>
<evidence type="ECO:0000256" key="1">
    <source>
        <dbReference type="SAM" id="SignalP"/>
    </source>
</evidence>
<evidence type="ECO:0000313" key="4">
    <source>
        <dbReference type="Proteomes" id="UP000541426"/>
    </source>
</evidence>
<dbReference type="EMBL" id="JACIEJ010000002">
    <property type="protein sequence ID" value="MBB3984693.1"/>
    <property type="molecule type" value="Genomic_DNA"/>
</dbReference>
<dbReference type="Proteomes" id="UP000541426">
    <property type="component" value="Unassembled WGS sequence"/>
</dbReference>
<dbReference type="InterPro" id="IPR033399">
    <property type="entry name" value="TP_0789-like"/>
</dbReference>
<dbReference type="CDD" id="cd16329">
    <property type="entry name" value="LolA_like"/>
    <property type="match status" value="1"/>
</dbReference>
<feature type="signal peptide" evidence="1">
    <location>
        <begin position="1"/>
        <end position="27"/>
    </location>
</feature>
<dbReference type="RefSeq" id="WP_183963511.1">
    <property type="nucleotide sequence ID" value="NZ_BAABBZ010000014.1"/>
</dbReference>
<reference evidence="3 4" key="1">
    <citation type="submission" date="2020-08" db="EMBL/GenBank/DDBJ databases">
        <title>Genomic Encyclopedia of Type Strains, Phase IV (KMG-IV): sequencing the most valuable type-strain genomes for metagenomic binning, comparative biology and taxonomic classification.</title>
        <authorList>
            <person name="Goeker M."/>
        </authorList>
    </citation>
    <scope>NUCLEOTIDE SEQUENCE [LARGE SCALE GENOMIC DNA]</scope>
    <source>
        <strain evidence="3 4">DSM 102235</strain>
    </source>
</reference>
<keyword evidence="3" id="KW-0449">Lipoprotein</keyword>
<accession>A0A7W6GRK3</accession>
<sequence length="250" mass="28016">MFNKQTFRRILTAAAFALLPAMSFAGAKDDILEMGLYRGFDQAAFTFDTQITAYVNNTPKGSSQVATVYYRSADATLVAFKSPATFAGRRILTEGNSMWMVLPTSSRTIRVSADDRLMGQASNGDILNIPVEKYSYAYNGTETVNGKTYKRIVAKLSRGSAMYSRVDFLLAEGSNKPFRSYHFSRSGKLLKIAQYAAFRNFAGHERVTKIALIDPIVKSNVTVMHFDNYRQRNLPQAMFRKSALRNAINF</sequence>
<feature type="domain" description="Uncharacterized protein TP-0789" evidence="2">
    <location>
        <begin position="74"/>
        <end position="245"/>
    </location>
</feature>
<organism evidence="3 4">
    <name type="scientific">Sagittula marina</name>
    <dbReference type="NCBI Taxonomy" id="943940"/>
    <lineage>
        <taxon>Bacteria</taxon>
        <taxon>Pseudomonadati</taxon>
        <taxon>Pseudomonadota</taxon>
        <taxon>Alphaproteobacteria</taxon>
        <taxon>Rhodobacterales</taxon>
        <taxon>Roseobacteraceae</taxon>
        <taxon>Sagittula</taxon>
    </lineage>
</organism>